<proteinExistence type="predicted"/>
<name>A0ABV5QYK4_9ACTN</name>
<reference evidence="1 2" key="1">
    <citation type="submission" date="2024-09" db="EMBL/GenBank/DDBJ databases">
        <authorList>
            <person name="Sun Q."/>
            <person name="Mori K."/>
        </authorList>
    </citation>
    <scope>NUCLEOTIDE SEQUENCE [LARGE SCALE GENOMIC DNA]</scope>
    <source>
        <strain evidence="1 2">JCM 4414</strain>
    </source>
</reference>
<organism evidence="1 2">
    <name type="scientific">Streptomyces roseoviridis</name>
    <dbReference type="NCBI Taxonomy" id="67361"/>
    <lineage>
        <taxon>Bacteria</taxon>
        <taxon>Bacillati</taxon>
        <taxon>Actinomycetota</taxon>
        <taxon>Actinomycetes</taxon>
        <taxon>Kitasatosporales</taxon>
        <taxon>Streptomycetaceae</taxon>
        <taxon>Streptomyces</taxon>
    </lineage>
</organism>
<protein>
    <submittedName>
        <fullName evidence="1">Uncharacterized protein</fullName>
    </submittedName>
</protein>
<dbReference type="EMBL" id="JBHMCT010000037">
    <property type="protein sequence ID" value="MFB9558588.1"/>
    <property type="molecule type" value="Genomic_DNA"/>
</dbReference>
<evidence type="ECO:0000313" key="1">
    <source>
        <dbReference type="EMBL" id="MFB9558588.1"/>
    </source>
</evidence>
<sequence length="71" mass="8123">MFTREARETGYRDGHRVGRTAAKTRAYGHGFQDGWTKAMTTADEEKARLDKARDWRKEQGQVEKLVQALGP</sequence>
<evidence type="ECO:0000313" key="2">
    <source>
        <dbReference type="Proteomes" id="UP001589716"/>
    </source>
</evidence>
<keyword evidence="2" id="KW-1185">Reference proteome</keyword>
<feature type="non-terminal residue" evidence="1">
    <location>
        <position position="71"/>
    </location>
</feature>
<gene>
    <name evidence="1" type="ORF">ACFFTP_30955</name>
</gene>
<dbReference type="RefSeq" id="WP_382746164.1">
    <property type="nucleotide sequence ID" value="NZ_JBHMCT010000037.1"/>
</dbReference>
<accession>A0ABV5QYK4</accession>
<comment type="caution">
    <text evidence="1">The sequence shown here is derived from an EMBL/GenBank/DDBJ whole genome shotgun (WGS) entry which is preliminary data.</text>
</comment>
<dbReference type="Proteomes" id="UP001589716">
    <property type="component" value="Unassembled WGS sequence"/>
</dbReference>